<dbReference type="GeneID" id="100203432"/>
<evidence type="ECO:0000256" key="2">
    <source>
        <dbReference type="ARBA" id="ARBA00005679"/>
    </source>
</evidence>
<reference evidence="8" key="1">
    <citation type="submission" date="2025-08" db="UniProtKB">
        <authorList>
            <consortium name="RefSeq"/>
        </authorList>
    </citation>
    <scope>IDENTIFICATION</scope>
</reference>
<accession>A0ABM4CD10</accession>
<dbReference type="Proteomes" id="UP001652625">
    <property type="component" value="Chromosome 08"/>
</dbReference>
<comment type="subcellular location">
    <subcellularLocation>
        <location evidence="1">Secreted</location>
    </subcellularLocation>
</comment>
<keyword evidence="7" id="KW-1185">Reference proteome</keyword>
<organism evidence="7 8">
    <name type="scientific">Hydra vulgaris</name>
    <name type="common">Hydra</name>
    <name type="synonym">Hydra attenuata</name>
    <dbReference type="NCBI Taxonomy" id="6087"/>
    <lineage>
        <taxon>Eukaryota</taxon>
        <taxon>Metazoa</taxon>
        <taxon>Cnidaria</taxon>
        <taxon>Hydrozoa</taxon>
        <taxon>Hydroidolina</taxon>
        <taxon>Anthoathecata</taxon>
        <taxon>Aplanulata</taxon>
        <taxon>Hydridae</taxon>
        <taxon>Hydra</taxon>
    </lineage>
</organism>
<protein>
    <submittedName>
        <fullName evidence="8">Gamma-interferon-inducible lysosomal thiol reductase</fullName>
    </submittedName>
</protein>
<evidence type="ECO:0000256" key="4">
    <source>
        <dbReference type="ARBA" id="ARBA00022729"/>
    </source>
</evidence>
<evidence type="ECO:0000256" key="3">
    <source>
        <dbReference type="ARBA" id="ARBA00022525"/>
    </source>
</evidence>
<dbReference type="PANTHER" id="PTHR13234:SF8">
    <property type="entry name" value="GAMMA-INTERFERON-INDUCIBLE LYSOSOMAL THIOL REDUCTASE"/>
    <property type="match status" value="1"/>
</dbReference>
<keyword evidence="5" id="KW-0325">Glycoprotein</keyword>
<gene>
    <name evidence="8" type="primary">LOC100203432</name>
</gene>
<feature type="chain" id="PRO_5047434984" evidence="6">
    <location>
        <begin position="19"/>
        <end position="228"/>
    </location>
</feature>
<keyword evidence="4 6" id="KW-0732">Signal</keyword>
<name>A0ABM4CD10_HYDVU</name>
<sequence length="228" mass="25710">MSVLNLIIGLVIFNGCNSLFINKKNDELFYANKTTSLIQDADPIEVTLYFESFCPDCRVTILDQIYPTYQKLASSGILKLNFVPFGNAEEVYSAGKYIFYCQHGEEECTGNLIESCAIHFYPDQAKYVPFIQCLEYYGATDTNAKYCASVSQMDYDTISQCVLSDQGNEIEHEMATKTNALNPPHQYVPWFTMNGQHDDSIQDGLSSNMLTYVCNAYQGTKPEACIQK</sequence>
<evidence type="ECO:0000256" key="5">
    <source>
        <dbReference type="ARBA" id="ARBA00023180"/>
    </source>
</evidence>
<proteinExistence type="inferred from homology"/>
<keyword evidence="3" id="KW-0964">Secreted</keyword>
<dbReference type="RefSeq" id="XP_065659566.1">
    <property type="nucleotide sequence ID" value="XM_065803494.1"/>
</dbReference>
<dbReference type="Pfam" id="PF03227">
    <property type="entry name" value="GILT"/>
    <property type="match status" value="1"/>
</dbReference>
<comment type="similarity">
    <text evidence="2">Belongs to the GILT family.</text>
</comment>
<feature type="signal peptide" evidence="6">
    <location>
        <begin position="1"/>
        <end position="18"/>
    </location>
</feature>
<dbReference type="PANTHER" id="PTHR13234">
    <property type="entry name" value="GAMMA-INTERFERON INDUCIBLE LYSOSOMAL THIOL REDUCTASE GILT"/>
    <property type="match status" value="1"/>
</dbReference>
<evidence type="ECO:0000313" key="8">
    <source>
        <dbReference type="RefSeq" id="XP_065659566.1"/>
    </source>
</evidence>
<dbReference type="InterPro" id="IPR004911">
    <property type="entry name" value="Interferon-induced_GILT"/>
</dbReference>
<evidence type="ECO:0000313" key="7">
    <source>
        <dbReference type="Proteomes" id="UP001652625"/>
    </source>
</evidence>
<evidence type="ECO:0000256" key="6">
    <source>
        <dbReference type="SAM" id="SignalP"/>
    </source>
</evidence>
<evidence type="ECO:0000256" key="1">
    <source>
        <dbReference type="ARBA" id="ARBA00004613"/>
    </source>
</evidence>